<dbReference type="Gene3D" id="3.40.30.10">
    <property type="entry name" value="Glutaredoxin"/>
    <property type="match status" value="1"/>
</dbReference>
<dbReference type="EMBL" id="FXAM01000003">
    <property type="protein sequence ID" value="SMF97515.1"/>
    <property type="molecule type" value="Genomic_DNA"/>
</dbReference>
<dbReference type="InterPro" id="IPR010893">
    <property type="entry name" value="NiFe-hyd_mat_HyaE"/>
</dbReference>
<organism evidence="1 2">
    <name type="scientific">Methylomagnum ishizawai</name>
    <dbReference type="NCBI Taxonomy" id="1760988"/>
    <lineage>
        <taxon>Bacteria</taxon>
        <taxon>Pseudomonadati</taxon>
        <taxon>Pseudomonadota</taxon>
        <taxon>Gammaproteobacteria</taxon>
        <taxon>Methylococcales</taxon>
        <taxon>Methylococcaceae</taxon>
        <taxon>Methylomagnum</taxon>
    </lineage>
</organism>
<sequence>MNDDIPMDRLATLLARLVKHHGLPLLDETGVEVFAAASGVNLLFFPEDPERVPESWDVAAILPELLKACPNLAGSVWFHPPTAAYCASAMVSNVGLPWSSYAMAAISGPSRG</sequence>
<reference evidence="1 2" key="1">
    <citation type="submission" date="2016-12" db="EMBL/GenBank/DDBJ databases">
        <authorList>
            <person name="Song W.-J."/>
            <person name="Kurnit D.M."/>
        </authorList>
    </citation>
    <scope>NUCLEOTIDE SEQUENCE [LARGE SCALE GENOMIC DNA]</scope>
    <source>
        <strain evidence="1 2">175</strain>
    </source>
</reference>
<evidence type="ECO:0000313" key="2">
    <source>
        <dbReference type="Proteomes" id="UP000192923"/>
    </source>
</evidence>
<proteinExistence type="predicted"/>
<dbReference type="Proteomes" id="UP000192923">
    <property type="component" value="Unassembled WGS sequence"/>
</dbReference>
<dbReference type="STRING" id="1760988.SAMN02949497_0083"/>
<accession>A0A1Y6DDD0</accession>
<name>A0A1Y6DDD0_9GAMM</name>
<evidence type="ECO:0000313" key="1">
    <source>
        <dbReference type="EMBL" id="SMF97515.1"/>
    </source>
</evidence>
<protein>
    <submittedName>
        <fullName evidence="1">Hydrogenase-1 expression protein HyaE</fullName>
    </submittedName>
</protein>
<keyword evidence="2" id="KW-1185">Reference proteome</keyword>
<gene>
    <name evidence="1" type="ORF">SAMN02949497_0083</name>
</gene>
<dbReference type="Pfam" id="PF07449">
    <property type="entry name" value="HyaE"/>
    <property type="match status" value="1"/>
</dbReference>
<dbReference type="AlphaFoldDB" id="A0A1Y6DDD0"/>